<evidence type="ECO:0000313" key="2">
    <source>
        <dbReference type="Proteomes" id="UP001335325"/>
    </source>
</evidence>
<sequence length="53" mass="5812">MTETPERQPTLAEVPAGKNERFVVLPLTATLAGIRSAHAVGDPARRLRPESFR</sequence>
<reference evidence="1 2" key="1">
    <citation type="submission" date="2022-10" db="EMBL/GenBank/DDBJ databases">
        <title>The complete genomes of actinobacterial strains from the NBC collection.</title>
        <authorList>
            <person name="Joergensen T.S."/>
            <person name="Alvarez Arevalo M."/>
            <person name="Sterndorff E.B."/>
            <person name="Faurdal D."/>
            <person name="Vuksanovic O."/>
            <person name="Mourched A.-S."/>
            <person name="Charusanti P."/>
            <person name="Shaw S."/>
            <person name="Blin K."/>
            <person name="Weber T."/>
        </authorList>
    </citation>
    <scope>NUCLEOTIDE SEQUENCE [LARGE SCALE GENOMIC DNA]</scope>
    <source>
        <strain evidence="1 2">NBC 01753</strain>
    </source>
</reference>
<dbReference type="Proteomes" id="UP001335325">
    <property type="component" value="Chromosome"/>
</dbReference>
<organism evidence="1 2">
    <name type="scientific">Streptomyces hirsutus</name>
    <dbReference type="NCBI Taxonomy" id="35620"/>
    <lineage>
        <taxon>Bacteria</taxon>
        <taxon>Bacillati</taxon>
        <taxon>Actinomycetota</taxon>
        <taxon>Actinomycetes</taxon>
        <taxon>Kitasatosporales</taxon>
        <taxon>Streptomycetaceae</taxon>
        <taxon>Streptomyces</taxon>
    </lineage>
</organism>
<proteinExistence type="predicted"/>
<accession>A0ABZ1H0D8</accession>
<keyword evidence="2" id="KW-1185">Reference proteome</keyword>
<protein>
    <recommendedName>
        <fullName evidence="3">FXSXX-COOH protein</fullName>
    </recommendedName>
</protein>
<name>A0ABZ1H0D8_9ACTN</name>
<dbReference type="RefSeq" id="WP_326757306.1">
    <property type="nucleotide sequence ID" value="NZ_CP109134.1"/>
</dbReference>
<evidence type="ECO:0008006" key="3">
    <source>
        <dbReference type="Google" id="ProtNLM"/>
    </source>
</evidence>
<gene>
    <name evidence="1" type="ORF">OIE73_30515</name>
</gene>
<dbReference type="GeneID" id="91546999"/>
<dbReference type="EMBL" id="CP109134">
    <property type="protein sequence ID" value="WSD11724.1"/>
    <property type="molecule type" value="Genomic_DNA"/>
</dbReference>
<evidence type="ECO:0000313" key="1">
    <source>
        <dbReference type="EMBL" id="WSD11724.1"/>
    </source>
</evidence>